<dbReference type="SMART" id="SM00050">
    <property type="entry name" value="DISIN"/>
    <property type="match status" value="1"/>
</dbReference>
<dbReference type="InterPro" id="IPR036436">
    <property type="entry name" value="Disintegrin_dom_sf"/>
</dbReference>
<keyword evidence="11" id="KW-1185">Reference proteome</keyword>
<feature type="signal peptide" evidence="7">
    <location>
        <begin position="1"/>
        <end position="30"/>
    </location>
</feature>
<feature type="transmembrane region" description="Helical" evidence="6">
    <location>
        <begin position="814"/>
        <end position="838"/>
    </location>
</feature>
<accession>A0A8H3TYQ7</accession>
<keyword evidence="6" id="KW-0472">Membrane</keyword>
<dbReference type="PROSITE" id="PS50214">
    <property type="entry name" value="DISINTEGRIN_2"/>
    <property type="match status" value="1"/>
</dbReference>
<dbReference type="AlphaFoldDB" id="A0A8H3TYQ7"/>
<dbReference type="PANTHER" id="PTHR11905:SF159">
    <property type="entry name" value="ADAM METALLOPROTEASE"/>
    <property type="match status" value="1"/>
</dbReference>
<feature type="chain" id="PRO_5034516743" description="Disintegrin and metalloproteinase domain-containing protein B" evidence="7">
    <location>
        <begin position="31"/>
        <end position="935"/>
    </location>
</feature>
<organism evidence="10 11">
    <name type="scientific">Naganishia liquefaciens</name>
    <dbReference type="NCBI Taxonomy" id="104408"/>
    <lineage>
        <taxon>Eukaryota</taxon>
        <taxon>Fungi</taxon>
        <taxon>Dikarya</taxon>
        <taxon>Basidiomycota</taxon>
        <taxon>Agaricomycotina</taxon>
        <taxon>Tremellomycetes</taxon>
        <taxon>Filobasidiales</taxon>
        <taxon>Filobasidiaceae</taxon>
        <taxon>Naganishia</taxon>
    </lineage>
</organism>
<feature type="binding site" evidence="4">
    <location>
        <position position="544"/>
    </location>
    <ligand>
        <name>Zn(2+)</name>
        <dbReference type="ChEBI" id="CHEBI:29105"/>
        <note>catalytic</note>
    </ligand>
</feature>
<dbReference type="GO" id="GO:0006508">
    <property type="term" value="P:proteolysis"/>
    <property type="evidence" value="ECO:0007669"/>
    <property type="project" value="InterPro"/>
</dbReference>
<dbReference type="Pfam" id="PF13688">
    <property type="entry name" value="Reprolysin_5"/>
    <property type="match status" value="1"/>
</dbReference>
<keyword evidence="7" id="KW-0732">Signal</keyword>
<dbReference type="InterPro" id="IPR024079">
    <property type="entry name" value="MetalloPept_cat_dom_sf"/>
</dbReference>
<feature type="compositionally biased region" description="Polar residues" evidence="5">
    <location>
        <begin position="366"/>
        <end position="376"/>
    </location>
</feature>
<dbReference type="Proteomes" id="UP000620104">
    <property type="component" value="Unassembled WGS sequence"/>
</dbReference>
<name>A0A8H3TYQ7_9TREE</name>
<comment type="caution">
    <text evidence="4">Lacks conserved residue(s) required for the propagation of feature annotation.</text>
</comment>
<evidence type="ECO:0000256" key="5">
    <source>
        <dbReference type="SAM" id="MobiDB-lite"/>
    </source>
</evidence>
<feature type="domain" description="Peptidase M12B" evidence="9">
    <location>
        <begin position="391"/>
        <end position="617"/>
    </location>
</feature>
<dbReference type="SUPFAM" id="SSF57552">
    <property type="entry name" value="Blood coagulation inhibitor (disintegrin)"/>
    <property type="match status" value="1"/>
</dbReference>
<comment type="function">
    <text evidence="2">Probable zinc protease.</text>
</comment>
<dbReference type="EMBL" id="BLZA01000040">
    <property type="protein sequence ID" value="GHJ89283.1"/>
    <property type="molecule type" value="Genomic_DNA"/>
</dbReference>
<sequence>MPASPLSRIFFAKVWIAILALAVSWSSLHAHAHSVRPGPLKRIFHPRKIGTQVIPRAIPQDSPHNPPAHLIKRNTGASWHDGKYKRSLVPTDKLLASDALRLSFDIPSRRRLIARGLQDDILTDEDAHETVHLHMTPTEHLFHPQAKINYLSATGDVLYSEPLQSHNHRVYAGEVLNDRSTSRRLEEDRVGGVYYPPGSEESRGVLGTATIHIYELPEDDTEGRSTRFQGAFYVNGQLWHVITRENYLRHAQDGDPEVFEVGEDSGLVMFMEGDEHASADEAFGLGSLRRQRKTGCSHDDLPYNTNVTGHPVLKDRPRHPHFDSEVAPPFFPPLSSMPLPVSLYSLFPHGEQSPRNGISRRDDISTGGNANPSTNYINNIGQTTGCPTEQRVVYMGVAADCNYVSTYGGAEQARTQILTNWNSITALYRSTFNISLGIIELNVMNETCPSASAASSSSTAWNTPCSDSVTLNDRLSLFSEWRGRAGNSQAGLYHLMTSCATDTEVGVAWLGTLCQTDSSSQSGSTVSGTGVSSSTRTEWSLTSHEIGHNFGAIHDCSTGCTLSSACCPLSSSTCNANAQYIMHPTTSSSEVSFSPCTVGNICSVMNTRAVDTSCVVPPGSQKILSLASCGNGIVEDGEDCDPGSSQNSACCNASTCKFLEGAVCDPTTDLCCTSTCGYASNTTMCRASKDEACDIAEYCTGNSRSCPEDETKEDGISCGSNGLACASGQCTSKDLQCQTVGSSLNLTRGCSQKGDTSCVVSCQSPGSPNSCLVLQTPLIDGSSCGYGGRCYNQTCQAGSAGSTVSSWIDQNLQIAIPVIVIGSLLVLAILFWICKCIFGSCFSRRPNKTAASRNVPQRYRGSSYPQAEPLMSPPPARTSYPPQSYNYNGSGGHGYAQPGFTPDPMYGNYPMQQMNGARQSGWVDAEQYNGPNFRH</sequence>
<feature type="active site" evidence="4">
    <location>
        <position position="545"/>
    </location>
</feature>
<evidence type="ECO:0000256" key="1">
    <source>
        <dbReference type="ARBA" id="ARBA00023157"/>
    </source>
</evidence>
<keyword evidence="4" id="KW-0862">Zinc</keyword>
<evidence type="ECO:0000259" key="8">
    <source>
        <dbReference type="PROSITE" id="PS50214"/>
    </source>
</evidence>
<evidence type="ECO:0000313" key="11">
    <source>
        <dbReference type="Proteomes" id="UP000620104"/>
    </source>
</evidence>
<dbReference type="InterPro" id="IPR001590">
    <property type="entry name" value="Peptidase_M12B"/>
</dbReference>
<evidence type="ECO:0000259" key="9">
    <source>
        <dbReference type="PROSITE" id="PS50215"/>
    </source>
</evidence>
<evidence type="ECO:0000256" key="7">
    <source>
        <dbReference type="SAM" id="SignalP"/>
    </source>
</evidence>
<dbReference type="Gene3D" id="3.40.390.10">
    <property type="entry name" value="Collagenase (Catalytic Domain)"/>
    <property type="match status" value="1"/>
</dbReference>
<keyword evidence="6" id="KW-0812">Transmembrane</keyword>
<feature type="domain" description="Disintegrin" evidence="8">
    <location>
        <begin position="626"/>
        <end position="714"/>
    </location>
</feature>
<gene>
    <name evidence="10" type="ORF">NliqN6_5685</name>
</gene>
<keyword evidence="6" id="KW-1133">Transmembrane helix</keyword>
<evidence type="ECO:0000256" key="4">
    <source>
        <dbReference type="PROSITE-ProRule" id="PRU00276"/>
    </source>
</evidence>
<reference evidence="10" key="1">
    <citation type="submission" date="2020-07" db="EMBL/GenBank/DDBJ databases">
        <title>Draft Genome Sequence of a Deep-Sea Yeast, Naganishia (Cryptococcus) liquefaciens strain N6.</title>
        <authorList>
            <person name="Han Y.W."/>
            <person name="Kajitani R."/>
            <person name="Morimoto H."/>
            <person name="Parhat M."/>
            <person name="Tsubouchi H."/>
            <person name="Bakenova O."/>
            <person name="Ogata M."/>
            <person name="Argunhan B."/>
            <person name="Aoki R."/>
            <person name="Kajiwara S."/>
            <person name="Itoh T."/>
            <person name="Iwasaki H."/>
        </authorList>
    </citation>
    <scope>NUCLEOTIDE SEQUENCE</scope>
    <source>
        <strain evidence="10">N6</strain>
    </source>
</reference>
<dbReference type="Gene3D" id="4.10.70.10">
    <property type="entry name" value="Disintegrin domain"/>
    <property type="match status" value="1"/>
</dbReference>
<evidence type="ECO:0000256" key="2">
    <source>
        <dbReference type="ARBA" id="ARBA00056552"/>
    </source>
</evidence>
<evidence type="ECO:0000256" key="3">
    <source>
        <dbReference type="ARBA" id="ARBA00074021"/>
    </source>
</evidence>
<evidence type="ECO:0000256" key="6">
    <source>
        <dbReference type="SAM" id="Phobius"/>
    </source>
</evidence>
<dbReference type="InterPro" id="IPR001762">
    <property type="entry name" value="Disintegrin_dom"/>
</dbReference>
<dbReference type="GO" id="GO:0004222">
    <property type="term" value="F:metalloendopeptidase activity"/>
    <property type="evidence" value="ECO:0007669"/>
    <property type="project" value="InterPro"/>
</dbReference>
<evidence type="ECO:0000313" key="10">
    <source>
        <dbReference type="EMBL" id="GHJ89283.1"/>
    </source>
</evidence>
<feature type="binding site" evidence="4">
    <location>
        <position position="548"/>
    </location>
    <ligand>
        <name>Zn(2+)</name>
        <dbReference type="ChEBI" id="CHEBI:29105"/>
        <note>catalytic</note>
    </ligand>
</feature>
<keyword evidence="1" id="KW-1015">Disulfide bond</keyword>
<proteinExistence type="predicted"/>
<dbReference type="OrthoDB" id="5951731at2759"/>
<dbReference type="PROSITE" id="PS50215">
    <property type="entry name" value="ADAM_MEPRO"/>
    <property type="match status" value="1"/>
</dbReference>
<dbReference type="SUPFAM" id="SSF55486">
    <property type="entry name" value="Metalloproteases ('zincins'), catalytic domain"/>
    <property type="match status" value="1"/>
</dbReference>
<feature type="binding site" evidence="4">
    <location>
        <position position="554"/>
    </location>
    <ligand>
        <name>Zn(2+)</name>
        <dbReference type="ChEBI" id="CHEBI:29105"/>
        <note>catalytic</note>
    </ligand>
</feature>
<protein>
    <recommendedName>
        <fullName evidence="3">Disintegrin and metalloproteinase domain-containing protein B</fullName>
    </recommendedName>
</protein>
<dbReference type="PANTHER" id="PTHR11905">
    <property type="entry name" value="ADAM A DISINTEGRIN AND METALLOPROTEASE DOMAIN"/>
    <property type="match status" value="1"/>
</dbReference>
<dbReference type="FunFam" id="4.10.70.10:FF:000003">
    <property type="entry name" value="Disintegrin and metalloproteinase domain-containing protein 17"/>
    <property type="match status" value="1"/>
</dbReference>
<feature type="region of interest" description="Disordered" evidence="5">
    <location>
        <begin position="352"/>
        <end position="376"/>
    </location>
</feature>
<comment type="caution">
    <text evidence="10">The sequence shown here is derived from an EMBL/GenBank/DDBJ whole genome shotgun (WGS) entry which is preliminary data.</text>
</comment>
<dbReference type="GO" id="GO:0046872">
    <property type="term" value="F:metal ion binding"/>
    <property type="evidence" value="ECO:0007669"/>
    <property type="project" value="UniProtKB-KW"/>
</dbReference>
<keyword evidence="4" id="KW-0479">Metal-binding</keyword>
<dbReference type="Pfam" id="PF00200">
    <property type="entry name" value="Disintegrin"/>
    <property type="match status" value="1"/>
</dbReference>
<feature type="region of interest" description="Disordered" evidence="5">
    <location>
        <begin position="852"/>
        <end position="884"/>
    </location>
</feature>